<feature type="transmembrane region" description="Helical" evidence="1">
    <location>
        <begin position="146"/>
        <end position="167"/>
    </location>
</feature>
<name>A0A6A6WR41_9PLEO</name>
<organism evidence="2 3">
    <name type="scientific">Melanomma pulvis-pyrius CBS 109.77</name>
    <dbReference type="NCBI Taxonomy" id="1314802"/>
    <lineage>
        <taxon>Eukaryota</taxon>
        <taxon>Fungi</taxon>
        <taxon>Dikarya</taxon>
        <taxon>Ascomycota</taxon>
        <taxon>Pezizomycotina</taxon>
        <taxon>Dothideomycetes</taxon>
        <taxon>Pleosporomycetidae</taxon>
        <taxon>Pleosporales</taxon>
        <taxon>Melanommataceae</taxon>
        <taxon>Melanomma</taxon>
    </lineage>
</organism>
<reference evidence="2" key="1">
    <citation type="journal article" date="2020" name="Stud. Mycol.">
        <title>101 Dothideomycetes genomes: a test case for predicting lifestyles and emergence of pathogens.</title>
        <authorList>
            <person name="Haridas S."/>
            <person name="Albert R."/>
            <person name="Binder M."/>
            <person name="Bloem J."/>
            <person name="Labutti K."/>
            <person name="Salamov A."/>
            <person name="Andreopoulos B."/>
            <person name="Baker S."/>
            <person name="Barry K."/>
            <person name="Bills G."/>
            <person name="Bluhm B."/>
            <person name="Cannon C."/>
            <person name="Castanera R."/>
            <person name="Culley D."/>
            <person name="Daum C."/>
            <person name="Ezra D."/>
            <person name="Gonzalez J."/>
            <person name="Henrissat B."/>
            <person name="Kuo A."/>
            <person name="Liang C."/>
            <person name="Lipzen A."/>
            <person name="Lutzoni F."/>
            <person name="Magnuson J."/>
            <person name="Mondo S."/>
            <person name="Nolan M."/>
            <person name="Ohm R."/>
            <person name="Pangilinan J."/>
            <person name="Park H.-J."/>
            <person name="Ramirez L."/>
            <person name="Alfaro M."/>
            <person name="Sun H."/>
            <person name="Tritt A."/>
            <person name="Yoshinaga Y."/>
            <person name="Zwiers L.-H."/>
            <person name="Turgeon B."/>
            <person name="Goodwin S."/>
            <person name="Spatafora J."/>
            <person name="Crous P."/>
            <person name="Grigoriev I."/>
        </authorList>
    </citation>
    <scope>NUCLEOTIDE SEQUENCE</scope>
    <source>
        <strain evidence="2">CBS 109.77</strain>
    </source>
</reference>
<dbReference type="AlphaFoldDB" id="A0A6A6WR41"/>
<dbReference type="OrthoDB" id="5139479at2759"/>
<gene>
    <name evidence="2" type="ORF">K505DRAFT_380369</name>
</gene>
<protein>
    <submittedName>
        <fullName evidence="2">Uncharacterized protein</fullName>
    </submittedName>
</protein>
<keyword evidence="3" id="KW-1185">Reference proteome</keyword>
<evidence type="ECO:0000256" key="1">
    <source>
        <dbReference type="SAM" id="Phobius"/>
    </source>
</evidence>
<evidence type="ECO:0000313" key="2">
    <source>
        <dbReference type="EMBL" id="KAF2786287.1"/>
    </source>
</evidence>
<keyword evidence="1" id="KW-0472">Membrane</keyword>
<keyword evidence="1" id="KW-1133">Transmembrane helix</keyword>
<dbReference type="Proteomes" id="UP000799757">
    <property type="component" value="Unassembled WGS sequence"/>
</dbReference>
<accession>A0A6A6WR41</accession>
<feature type="transmembrane region" description="Helical" evidence="1">
    <location>
        <begin position="513"/>
        <end position="537"/>
    </location>
</feature>
<proteinExistence type="predicted"/>
<feature type="transmembrane region" description="Helical" evidence="1">
    <location>
        <begin position="31"/>
        <end position="51"/>
    </location>
</feature>
<feature type="transmembrane region" description="Helical" evidence="1">
    <location>
        <begin position="72"/>
        <end position="93"/>
    </location>
</feature>
<dbReference type="EMBL" id="MU002498">
    <property type="protein sequence ID" value="KAF2786287.1"/>
    <property type="molecule type" value="Genomic_DNA"/>
</dbReference>
<evidence type="ECO:0000313" key="3">
    <source>
        <dbReference type="Proteomes" id="UP000799757"/>
    </source>
</evidence>
<sequence length="624" mass="68987">MPRHHRQRPSWLPAWIPYKDGRYLGLARQTILAWSSTILALTFFLMTVSYATEKSRFSNVKFVHTSRSNTILVLRILSEAAGIFLASTIYSTFEVVQWVLISRPGGIQFPQFLALQSSTGPLGLMVLAFGKGLPPHQWGMKPRIMSLIRLIAEVAVPVLGVLVMSNVDTKIVYVPLKDTLQPFAFGMEPFNGSVALQLGTMKDLFFNIGYVSFLANPLHAIDITPHSARGPGCPKGVSITTSESCTRSVLITQEYQNVEATLPLNQYLESQVVLSKHQQIYSFEYHDNIELSKDTLSCEMFHSGPAYYRLCIRNGENEWIQAAIIPCPVSLMIAGNCTQDNSWHSSPGFTTAMKASFVTASVSYDRGNGQVLSHEIESDTRPVSFKASELLAAMAIILNATATPTNLTISNPILGSPSNFFGRMVAGQMYRIGKLMNSNPLARLKGVNAIQSLLGITIFYCQNGVLGQTILAYAPNAISTQNYQVGAFEKQQNSSLVALAETRYRIEVGRATLIAYTVLGGVTLLICFLTLAVGSILELVKLDAEPTLFPSLDFFTQCKVEDQNGKVVPPHKRVELAWIRDGQEMFKEIERLKVTRRKRMIREPERELPGVEAGDDQRGLGGCC</sequence>
<keyword evidence="1" id="KW-0812">Transmembrane</keyword>